<evidence type="ECO:0008006" key="6">
    <source>
        <dbReference type="Google" id="ProtNLM"/>
    </source>
</evidence>
<dbReference type="Proteomes" id="UP000277577">
    <property type="component" value="Chromosome"/>
</dbReference>
<dbReference type="EMBL" id="LR134173">
    <property type="protein sequence ID" value="VEB34478.1"/>
    <property type="molecule type" value="Genomic_DNA"/>
</dbReference>
<evidence type="ECO:0000313" key="5">
    <source>
        <dbReference type="Proteomes" id="UP000277577"/>
    </source>
</evidence>
<organism evidence="2 4">
    <name type="scientific">Legionella cherrii</name>
    <dbReference type="NCBI Taxonomy" id="28084"/>
    <lineage>
        <taxon>Bacteria</taxon>
        <taxon>Pseudomonadati</taxon>
        <taxon>Pseudomonadota</taxon>
        <taxon>Gammaproteobacteria</taxon>
        <taxon>Legionellales</taxon>
        <taxon>Legionellaceae</taxon>
        <taxon>Legionella</taxon>
    </lineage>
</organism>
<feature type="transmembrane region" description="Helical" evidence="1">
    <location>
        <begin position="96"/>
        <end position="114"/>
    </location>
</feature>
<dbReference type="PATRIC" id="fig|28084.5.peg.2965"/>
<feature type="transmembrane region" description="Helical" evidence="1">
    <location>
        <begin position="151"/>
        <end position="172"/>
    </location>
</feature>
<feature type="transmembrane region" description="Helical" evidence="1">
    <location>
        <begin position="53"/>
        <end position="70"/>
    </location>
</feature>
<dbReference type="STRING" id="28084.Lche_2738"/>
<dbReference type="RefSeq" id="WP_028382499.1">
    <property type="nucleotide sequence ID" value="NZ_CAAAIT010000005.1"/>
</dbReference>
<accession>A0A0W0SAR9</accession>
<feature type="transmembrane region" description="Helical" evidence="1">
    <location>
        <begin position="7"/>
        <end position="24"/>
    </location>
</feature>
<keyword evidence="1" id="KW-0812">Transmembrane</keyword>
<evidence type="ECO:0000313" key="4">
    <source>
        <dbReference type="Proteomes" id="UP000054921"/>
    </source>
</evidence>
<feature type="transmembrane region" description="Helical" evidence="1">
    <location>
        <begin position="420"/>
        <end position="440"/>
    </location>
</feature>
<dbReference type="AlphaFoldDB" id="A0A0W0SAR9"/>
<reference evidence="3 5" key="2">
    <citation type="submission" date="2018-12" db="EMBL/GenBank/DDBJ databases">
        <authorList>
            <consortium name="Pathogen Informatics"/>
        </authorList>
    </citation>
    <scope>NUCLEOTIDE SEQUENCE [LARGE SCALE GENOMIC DNA]</scope>
    <source>
        <strain evidence="3 5">NCTC11976</strain>
    </source>
</reference>
<feature type="transmembrane region" description="Helical" evidence="1">
    <location>
        <begin position="126"/>
        <end position="145"/>
    </location>
</feature>
<dbReference type="Proteomes" id="UP000054921">
    <property type="component" value="Unassembled WGS sequence"/>
</dbReference>
<keyword evidence="5" id="KW-1185">Reference proteome</keyword>
<reference evidence="2 4" key="1">
    <citation type="submission" date="2015-11" db="EMBL/GenBank/DDBJ databases">
        <title>Genomic analysis of 38 Legionella species identifies large and diverse effector repertoires.</title>
        <authorList>
            <person name="Burstein D."/>
            <person name="Amaro F."/>
            <person name="Zusman T."/>
            <person name="Lifshitz Z."/>
            <person name="Cohen O."/>
            <person name="Gilbert J.A."/>
            <person name="Pupko T."/>
            <person name="Shuman H.A."/>
            <person name="Segal G."/>
        </authorList>
    </citation>
    <scope>NUCLEOTIDE SEQUENCE [LARGE SCALE GENOMIC DNA]</scope>
    <source>
        <strain evidence="2 4">ORW</strain>
    </source>
</reference>
<feature type="transmembrane region" description="Helical" evidence="1">
    <location>
        <begin position="179"/>
        <end position="199"/>
    </location>
</feature>
<feature type="transmembrane region" description="Helical" evidence="1">
    <location>
        <begin position="211"/>
        <end position="238"/>
    </location>
</feature>
<dbReference type="OrthoDB" id="9902229at2"/>
<dbReference type="EMBL" id="LNXW01000013">
    <property type="protein sequence ID" value="KTC80718.1"/>
    <property type="molecule type" value="Genomic_DNA"/>
</dbReference>
<keyword evidence="1" id="KW-1133">Transmembrane helix</keyword>
<sequence>MLLFKNKITVILGLILLMGGMYFYPNDWMGWFLLGGSFYFIDRMKLDSQTKGILLFILFIHQIIALYYFIKYPSYVEDIDFTTFQLTAKTIAEGNYFSFGTDAAFFSNLLALFYKINNSQLFGQEISLVMFMASCFVLMRIVRYYQLGTYLIPILLLYALSPASLLWTNVILREPFELTFLLLAIECLLCFKSDGFAIATRLSYLGGSFLLILYMCLLHKGLFFCLPVFFFLALILPAKDKTGEQNAAKLMQPKKLKQYISLIYLPFVLLLVMVFAGMNKGLMEQKSTNTSNIIYNNNYMTVAVAKDLSQTISSLGIYKTVAKFRYGDVEVLSPEYMASLFNAKTNYDKGNFVPKNLFQFGYMSLREYLNYAFLPAVLVTGKWTLLNLILSLIYIARLIFFCSAIKLSMVFYKKSIKSPLILLSLYFIVSFIFSLGTIAYGTAMRHNLMTDWILLLLGTPLLYDFAAQLFKKIAWRTNALKLQRA</sequence>
<evidence type="ECO:0000313" key="2">
    <source>
        <dbReference type="EMBL" id="KTC80718.1"/>
    </source>
</evidence>
<gene>
    <name evidence="2" type="ORF">Lche_2738</name>
    <name evidence="3" type="ORF">NCTC11976_00862</name>
</gene>
<feature type="transmembrane region" description="Helical" evidence="1">
    <location>
        <begin position="452"/>
        <end position="470"/>
    </location>
</feature>
<name>A0A0W0SAR9_9GAMM</name>
<feature type="transmembrane region" description="Helical" evidence="1">
    <location>
        <begin position="259"/>
        <end position="278"/>
    </location>
</feature>
<evidence type="ECO:0000313" key="3">
    <source>
        <dbReference type="EMBL" id="VEB34478.1"/>
    </source>
</evidence>
<protein>
    <recommendedName>
        <fullName evidence="6">Glycosyltransferase RgtA/B/C/D-like domain-containing protein</fullName>
    </recommendedName>
</protein>
<proteinExistence type="predicted"/>
<feature type="transmembrane region" description="Helical" evidence="1">
    <location>
        <begin position="385"/>
        <end position="408"/>
    </location>
</feature>
<evidence type="ECO:0000256" key="1">
    <source>
        <dbReference type="SAM" id="Phobius"/>
    </source>
</evidence>
<keyword evidence="1" id="KW-0472">Membrane</keyword>